<dbReference type="SUPFAM" id="SSF53335">
    <property type="entry name" value="S-adenosyl-L-methionine-dependent methyltransferases"/>
    <property type="match status" value="1"/>
</dbReference>
<dbReference type="InterPro" id="IPR029063">
    <property type="entry name" value="SAM-dependent_MTases_sf"/>
</dbReference>
<dbReference type="OrthoDB" id="9816564at2"/>
<dbReference type="Proteomes" id="UP000184050">
    <property type="component" value="Unassembled WGS sequence"/>
</dbReference>
<keyword evidence="1" id="KW-0489">Methyltransferase</keyword>
<gene>
    <name evidence="1" type="ORF">SAMN05444280_13420</name>
</gene>
<sequence>MEICPLCYTKSFQPEIEGPQGRRLYLCENCKLVFEKRINRPERDVEKDRYLEHDNSINDKGYVQHLNRAIKPVLNYLKPDYQGLDYGCGPVPTLNRLLEKESYNCEFYDPIFFPEPPTGKFDFIFATECFEHFFRPADEMCKLSGLLKPEGILVVMTQPWKDTTKFKSWRYATDPTHVVFYNLETIEFISRNYGFTLLKNYRDRVFILQKK</sequence>
<evidence type="ECO:0000313" key="1">
    <source>
        <dbReference type="EMBL" id="SHJ84743.1"/>
    </source>
</evidence>
<proteinExistence type="predicted"/>
<dbReference type="EMBL" id="FQZE01000034">
    <property type="protein sequence ID" value="SHJ84743.1"/>
    <property type="molecule type" value="Genomic_DNA"/>
</dbReference>
<reference evidence="1 2" key="1">
    <citation type="submission" date="2016-11" db="EMBL/GenBank/DDBJ databases">
        <authorList>
            <person name="Jaros S."/>
            <person name="Januszkiewicz K."/>
            <person name="Wedrychowicz H."/>
        </authorList>
    </citation>
    <scope>NUCLEOTIDE SEQUENCE [LARGE SCALE GENOMIC DNA]</scope>
    <source>
        <strain evidence="1 2">DSM 27063</strain>
    </source>
</reference>
<keyword evidence="2" id="KW-1185">Reference proteome</keyword>
<keyword evidence="1" id="KW-0808">Transferase</keyword>
<dbReference type="RefSeq" id="WP_073172656.1">
    <property type="nucleotide sequence ID" value="NZ_FQZE01000034.1"/>
</dbReference>
<name>A0A1M6MN93_9BACT</name>
<dbReference type="GO" id="GO:0008168">
    <property type="term" value="F:methyltransferase activity"/>
    <property type="evidence" value="ECO:0007669"/>
    <property type="project" value="UniProtKB-KW"/>
</dbReference>
<dbReference type="Gene3D" id="3.40.50.150">
    <property type="entry name" value="Vaccinia Virus protein VP39"/>
    <property type="match status" value="1"/>
</dbReference>
<protein>
    <submittedName>
        <fullName evidence="1">Methyltransferase domain-containing protein</fullName>
    </submittedName>
</protein>
<dbReference type="Pfam" id="PF13489">
    <property type="entry name" value="Methyltransf_23"/>
    <property type="match status" value="1"/>
</dbReference>
<evidence type="ECO:0000313" key="2">
    <source>
        <dbReference type="Proteomes" id="UP000184050"/>
    </source>
</evidence>
<dbReference type="AlphaFoldDB" id="A0A1M6MN93"/>
<dbReference type="GO" id="GO:0032259">
    <property type="term" value="P:methylation"/>
    <property type="evidence" value="ECO:0007669"/>
    <property type="project" value="UniProtKB-KW"/>
</dbReference>
<dbReference type="STRING" id="1168035.SAMN05444280_13420"/>
<accession>A0A1M6MN93</accession>
<organism evidence="1 2">
    <name type="scientific">Tangfeifania diversioriginum</name>
    <dbReference type="NCBI Taxonomy" id="1168035"/>
    <lineage>
        <taxon>Bacteria</taxon>
        <taxon>Pseudomonadati</taxon>
        <taxon>Bacteroidota</taxon>
        <taxon>Bacteroidia</taxon>
        <taxon>Marinilabiliales</taxon>
        <taxon>Prolixibacteraceae</taxon>
        <taxon>Tangfeifania</taxon>
    </lineage>
</organism>